<dbReference type="PROSITE" id="PS50950">
    <property type="entry name" value="ZF_THAP"/>
    <property type="match status" value="1"/>
</dbReference>
<evidence type="ECO:0000256" key="3">
    <source>
        <dbReference type="ARBA" id="ARBA00022833"/>
    </source>
</evidence>
<keyword evidence="3" id="KW-0862">Zinc</keyword>
<name>A0A151JUQ5_9HYME</name>
<feature type="domain" description="THAP-type" evidence="6">
    <location>
        <begin position="1"/>
        <end position="95"/>
    </location>
</feature>
<evidence type="ECO:0000256" key="1">
    <source>
        <dbReference type="ARBA" id="ARBA00022723"/>
    </source>
</evidence>
<keyword evidence="1" id="KW-0479">Metal-binding</keyword>
<evidence type="ECO:0000313" key="7">
    <source>
        <dbReference type="EMBL" id="KYN35756.1"/>
    </source>
</evidence>
<evidence type="ECO:0000256" key="5">
    <source>
        <dbReference type="PROSITE-ProRule" id="PRU00309"/>
    </source>
</evidence>
<keyword evidence="2 5" id="KW-0863">Zinc-finger</keyword>
<evidence type="ECO:0000256" key="2">
    <source>
        <dbReference type="ARBA" id="ARBA00022771"/>
    </source>
</evidence>
<protein>
    <recommendedName>
        <fullName evidence="6">THAP-type domain-containing protein</fullName>
    </recommendedName>
</protein>
<dbReference type="AlphaFoldDB" id="A0A151JUQ5"/>
<gene>
    <name evidence="7" type="ORF">ALC56_09907</name>
</gene>
<accession>A0A151JUQ5</accession>
<reference evidence="7 8" key="1">
    <citation type="submission" date="2016-03" db="EMBL/GenBank/DDBJ databases">
        <title>Trachymyrmex septentrionalis WGS genome.</title>
        <authorList>
            <person name="Nygaard S."/>
            <person name="Hu H."/>
            <person name="Boomsma J."/>
            <person name="Zhang G."/>
        </authorList>
    </citation>
    <scope>NUCLEOTIDE SEQUENCE [LARGE SCALE GENOMIC DNA]</scope>
    <source>
        <strain evidence="7">Tsep2-gDNA-1</strain>
        <tissue evidence="7">Whole body</tissue>
    </source>
</reference>
<dbReference type="InterPro" id="IPR006612">
    <property type="entry name" value="THAP_Znf"/>
</dbReference>
<dbReference type="Pfam" id="PF05485">
    <property type="entry name" value="THAP"/>
    <property type="match status" value="1"/>
</dbReference>
<dbReference type="GO" id="GO:0008270">
    <property type="term" value="F:zinc ion binding"/>
    <property type="evidence" value="ECO:0007669"/>
    <property type="project" value="UniProtKB-KW"/>
</dbReference>
<evidence type="ECO:0000259" key="6">
    <source>
        <dbReference type="PROSITE" id="PS50950"/>
    </source>
</evidence>
<organism evidence="7 8">
    <name type="scientific">Trachymyrmex septentrionalis</name>
    <dbReference type="NCBI Taxonomy" id="34720"/>
    <lineage>
        <taxon>Eukaryota</taxon>
        <taxon>Metazoa</taxon>
        <taxon>Ecdysozoa</taxon>
        <taxon>Arthropoda</taxon>
        <taxon>Hexapoda</taxon>
        <taxon>Insecta</taxon>
        <taxon>Pterygota</taxon>
        <taxon>Neoptera</taxon>
        <taxon>Endopterygota</taxon>
        <taxon>Hymenoptera</taxon>
        <taxon>Apocrita</taxon>
        <taxon>Aculeata</taxon>
        <taxon>Formicoidea</taxon>
        <taxon>Formicidae</taxon>
        <taxon>Myrmicinae</taxon>
        <taxon>Trachymyrmex</taxon>
    </lineage>
</organism>
<evidence type="ECO:0000313" key="8">
    <source>
        <dbReference type="Proteomes" id="UP000078541"/>
    </source>
</evidence>
<keyword evidence="4 5" id="KW-0238">DNA-binding</keyword>
<dbReference type="GO" id="GO:0003677">
    <property type="term" value="F:DNA binding"/>
    <property type="evidence" value="ECO:0007669"/>
    <property type="project" value="UniProtKB-UniRule"/>
</dbReference>
<sequence>MLSYCVKNYKSCTYKNDTKKIRFFIYPKEATICQQRLNACQRSETNLKVDLLIVCSNHFDYNYFILEFTKPRSKNMAKQIKQLKQLKTGSVPNLMLSLNSERKRKEIEKDTEKLKKLN</sequence>
<dbReference type="Proteomes" id="UP000078541">
    <property type="component" value="Unassembled WGS sequence"/>
</dbReference>
<keyword evidence="8" id="KW-1185">Reference proteome</keyword>
<proteinExistence type="predicted"/>
<evidence type="ECO:0000256" key="4">
    <source>
        <dbReference type="ARBA" id="ARBA00023125"/>
    </source>
</evidence>
<dbReference type="EMBL" id="KQ981795">
    <property type="protein sequence ID" value="KYN35756.1"/>
    <property type="molecule type" value="Genomic_DNA"/>
</dbReference>
<dbReference type="SUPFAM" id="SSF57716">
    <property type="entry name" value="Glucocorticoid receptor-like (DNA-binding domain)"/>
    <property type="match status" value="1"/>
</dbReference>